<feature type="domain" description="Exocyst complex subunit EXOC6/Sec15 C-terminal" evidence="7">
    <location>
        <begin position="485"/>
        <end position="885"/>
    </location>
</feature>
<dbReference type="STRING" id="6210.W6U7N1"/>
<feature type="compositionally biased region" description="Polar residues" evidence="6">
    <location>
        <begin position="265"/>
        <end position="281"/>
    </location>
</feature>
<dbReference type="KEGG" id="egl:EGR_07934"/>
<feature type="compositionally biased region" description="Basic and acidic residues" evidence="6">
    <location>
        <begin position="254"/>
        <end position="264"/>
    </location>
</feature>
<dbReference type="Proteomes" id="UP000019149">
    <property type="component" value="Unassembled WGS sequence"/>
</dbReference>
<feature type="coiled-coil region" evidence="5">
    <location>
        <begin position="89"/>
        <end position="116"/>
    </location>
</feature>
<dbReference type="GO" id="GO:0006886">
    <property type="term" value="P:intracellular protein transport"/>
    <property type="evidence" value="ECO:0007669"/>
    <property type="project" value="InterPro"/>
</dbReference>
<comment type="caution">
    <text evidence="9">The sequence shown here is derived from an EMBL/GenBank/DDBJ whole genome shotgun (WGS) entry which is preliminary data.</text>
</comment>
<proteinExistence type="inferred from homology"/>
<comment type="similarity">
    <text evidence="1">Belongs to the SEC15 family.</text>
</comment>
<dbReference type="InterPro" id="IPR042045">
    <property type="entry name" value="EXOC6/Sec15_C_dom1"/>
</dbReference>
<evidence type="ECO:0000259" key="8">
    <source>
        <dbReference type="Pfam" id="PF20651"/>
    </source>
</evidence>
<keyword evidence="2" id="KW-0813">Transport</keyword>
<dbReference type="GeneID" id="36343649"/>
<evidence type="ECO:0000256" key="5">
    <source>
        <dbReference type="SAM" id="Coils"/>
    </source>
</evidence>
<dbReference type="GO" id="GO:0000145">
    <property type="term" value="C:exocyst"/>
    <property type="evidence" value="ECO:0007669"/>
    <property type="project" value="TreeGrafter"/>
</dbReference>
<dbReference type="OMA" id="FPFHSEQ"/>
<dbReference type="Gene3D" id="1.20.58.670">
    <property type="entry name" value="Dsl1p vesicle tethering complex, Tip20p subunit, domain D"/>
    <property type="match status" value="1"/>
</dbReference>
<keyword evidence="3" id="KW-0268">Exocytosis</keyword>
<dbReference type="InterPro" id="IPR048359">
    <property type="entry name" value="EXOC6_Sec15_N"/>
</dbReference>
<evidence type="ECO:0000259" key="7">
    <source>
        <dbReference type="Pfam" id="PF04091"/>
    </source>
</evidence>
<dbReference type="EMBL" id="APAU02000091">
    <property type="protein sequence ID" value="EUB57185.1"/>
    <property type="molecule type" value="Genomic_DNA"/>
</dbReference>
<dbReference type="InterPro" id="IPR046361">
    <property type="entry name" value="EXOC6/Sec15_C"/>
</dbReference>
<dbReference type="Gene3D" id="1.10.357.30">
    <property type="entry name" value="Exocyst complex subunit Sec15 C-terminal domain, N-terminal subdomain"/>
    <property type="match status" value="1"/>
</dbReference>
<keyword evidence="4 5" id="KW-0175">Coiled coil</keyword>
<evidence type="ECO:0000256" key="3">
    <source>
        <dbReference type="ARBA" id="ARBA00022483"/>
    </source>
</evidence>
<evidence type="ECO:0000313" key="9">
    <source>
        <dbReference type="EMBL" id="EUB57185.1"/>
    </source>
</evidence>
<evidence type="ECO:0000256" key="4">
    <source>
        <dbReference type="ARBA" id="ARBA00023054"/>
    </source>
</evidence>
<name>W6U7N1_ECHGR</name>
<evidence type="ECO:0000256" key="1">
    <source>
        <dbReference type="ARBA" id="ARBA00007944"/>
    </source>
</evidence>
<reference evidence="9 10" key="1">
    <citation type="journal article" date="2013" name="Nat. Genet.">
        <title>The genome of the hydatid tapeworm Echinococcus granulosus.</title>
        <authorList>
            <person name="Zheng H."/>
            <person name="Zhang W."/>
            <person name="Zhang L."/>
            <person name="Zhang Z."/>
            <person name="Li J."/>
            <person name="Lu G."/>
            <person name="Zhu Y."/>
            <person name="Wang Y."/>
            <person name="Huang Y."/>
            <person name="Liu J."/>
            <person name="Kang H."/>
            <person name="Chen J."/>
            <person name="Wang L."/>
            <person name="Chen A."/>
            <person name="Yu S."/>
            <person name="Gao Z."/>
            <person name="Jin L."/>
            <person name="Gu W."/>
            <person name="Wang Z."/>
            <person name="Zhao L."/>
            <person name="Shi B."/>
            <person name="Wen H."/>
            <person name="Lin R."/>
            <person name="Jones M.K."/>
            <person name="Brejova B."/>
            <person name="Vinar T."/>
            <person name="Zhao G."/>
            <person name="McManus D.P."/>
            <person name="Chen Z."/>
            <person name="Zhou Y."/>
            <person name="Wang S."/>
        </authorList>
    </citation>
    <scope>NUCLEOTIDE SEQUENCE [LARGE SCALE GENOMIC DNA]</scope>
</reference>
<dbReference type="PANTHER" id="PTHR12702:SF0">
    <property type="entry name" value="EXOCYST COMPLEX COMPONENT 6"/>
    <property type="match status" value="1"/>
</dbReference>
<protein>
    <submittedName>
        <fullName evidence="9">Exocyst complex component 6</fullName>
    </submittedName>
</protein>
<feature type="compositionally biased region" description="Basic and acidic residues" evidence="6">
    <location>
        <begin position="961"/>
        <end position="973"/>
    </location>
</feature>
<dbReference type="Pfam" id="PF04091">
    <property type="entry name" value="Sec15_C"/>
    <property type="match status" value="1"/>
</dbReference>
<dbReference type="Pfam" id="PF20651">
    <property type="entry name" value="EXOC6_Sec15_N"/>
    <property type="match status" value="1"/>
</dbReference>
<organism evidence="9 10">
    <name type="scientific">Echinococcus granulosus</name>
    <name type="common">Hydatid tapeworm</name>
    <dbReference type="NCBI Taxonomy" id="6210"/>
    <lineage>
        <taxon>Eukaryota</taxon>
        <taxon>Metazoa</taxon>
        <taxon>Spiralia</taxon>
        <taxon>Lophotrochozoa</taxon>
        <taxon>Platyhelminthes</taxon>
        <taxon>Cestoda</taxon>
        <taxon>Eucestoda</taxon>
        <taxon>Cyclophyllidea</taxon>
        <taxon>Taeniidae</taxon>
        <taxon>Echinococcus</taxon>
        <taxon>Echinococcus granulosus group</taxon>
    </lineage>
</organism>
<dbReference type="GO" id="GO:0016020">
    <property type="term" value="C:membrane"/>
    <property type="evidence" value="ECO:0007669"/>
    <property type="project" value="TreeGrafter"/>
</dbReference>
<dbReference type="AlphaFoldDB" id="W6U7N1"/>
<dbReference type="GO" id="GO:0090522">
    <property type="term" value="P:vesicle tethering involved in exocytosis"/>
    <property type="evidence" value="ECO:0007669"/>
    <property type="project" value="InterPro"/>
</dbReference>
<dbReference type="GO" id="GO:0006893">
    <property type="term" value="P:Golgi to plasma membrane transport"/>
    <property type="evidence" value="ECO:0007669"/>
    <property type="project" value="TreeGrafter"/>
</dbReference>
<feature type="region of interest" description="Disordered" evidence="6">
    <location>
        <begin position="254"/>
        <end position="281"/>
    </location>
</feature>
<evidence type="ECO:0000256" key="2">
    <source>
        <dbReference type="ARBA" id="ARBA00022448"/>
    </source>
</evidence>
<dbReference type="PANTHER" id="PTHR12702">
    <property type="entry name" value="SEC15"/>
    <property type="match status" value="1"/>
</dbReference>
<evidence type="ECO:0000256" key="6">
    <source>
        <dbReference type="SAM" id="MobiDB-lite"/>
    </source>
</evidence>
<keyword evidence="10" id="KW-1185">Reference proteome</keyword>
<sequence length="1027" mass="115158">MAEVALGSIDFSALLDELESGSSGSCASVIRKLREYEVAAYEAGQGGPTGELIANFIARLDERVADRELEIEKTCSHNYESFVESVQELMLMQEKAEELQETLRQIRANVESSVQKLNESSEALTATHATITRIDQCIAALRTSLPVLDQYEKIEKCISEGRYYHALKSLEYLEHYQLKSIQSFAFSQVLAKRIPELRAEIKSASLAQLTDFLEEVRKHSIRLGAIAIHQTAEKMGMGEEFFGNPEAFIGKTGGEMKVDKKKTSSSDCDNSDIESSQSKQPQATVKLNNTFQLNRIDVVEAELEELIQASKQRVDFDGKGVDGGSGAYWRSAKNNIENLINFGPIYRCLHIHSVSGERSEFEHYYFTQRRKQCQLILSLSPSQQSSLRNYSEFFSRVVGFFLVDDYLRHTMPGAAAGVGAGAAAAASYYQSYLTDLWGSLVPRLTKIITRNASGCTTSGELLSLKHHCVLFERTMANLGFHTAGLNEMVETVRRQFSHLLIDQWKNRFEEIFKNDNYTAIRLESASDLTPELAAYPYCQSAEFTSQSYPRSLVFSPMVPQIYAAVRDYIDASGQFIAGPSADMAWTELEDSLNRATNVLFTDCLAALLNTTLEAAEKNLLRLIQLTINLSELEGACEHLQTYLHKHARPKFFSLASATTAVVEDQDDEAVDLLALMTSQPDEVQPSRSHLYGVSLFRDCRARAETQIYTHLNSRIEEFCSLASYDGIFGGPGEGILSLDQLQNALSESSSLRTSEYMVDMMAWLSSTFTAFTHLPPKVAHTACISACKYIVKILQRILMGPEVKMVVEPALSQMLVDLAECDKFARSNPVPGIDKSILLLIFSELRQLLELVRNNDWSVFFANYGKTSGNPYERVTPAAAIALLECIRESAKRRHSTPSFLLVGSSMRPRREHRRRLDDIIRQLKDLQSAPTTSRRQKVSTTAHRTAPHRLQTHNFCDDSNSNHEVDKPKPHPSDATNFLHYAGSAGEEKEYHNELCRVWLLVCDLMHIHSRGDFTATYTTTAQKKL</sequence>
<dbReference type="InterPro" id="IPR042044">
    <property type="entry name" value="EXOC6PINT-1/Sec15/Tip20_C_dom2"/>
</dbReference>
<feature type="region of interest" description="Disordered" evidence="6">
    <location>
        <begin position="953"/>
        <end position="975"/>
    </location>
</feature>
<accession>W6U7N1</accession>
<feature type="domain" description="Exocyst complex component EXOC6/Sec15 N-terminal" evidence="8">
    <location>
        <begin position="59"/>
        <end position="228"/>
    </location>
</feature>
<evidence type="ECO:0000313" key="10">
    <source>
        <dbReference type="Proteomes" id="UP000019149"/>
    </source>
</evidence>
<gene>
    <name evidence="9" type="ORF">EGR_07934</name>
</gene>
<dbReference type="CTD" id="36343649"/>
<dbReference type="InterPro" id="IPR007225">
    <property type="entry name" value="EXOC6/Sec15"/>
</dbReference>
<dbReference type="OrthoDB" id="10267033at2759"/>
<dbReference type="RefSeq" id="XP_024348381.1">
    <property type="nucleotide sequence ID" value="XM_024497183.1"/>
</dbReference>